<dbReference type="Gene3D" id="3.80.10.10">
    <property type="entry name" value="Ribonuclease Inhibitor"/>
    <property type="match status" value="1"/>
</dbReference>
<feature type="chain" id="PRO_5001562853" description="Chaoptin" evidence="1">
    <location>
        <begin position="26"/>
        <end position="171"/>
    </location>
</feature>
<dbReference type="OrthoDB" id="676979at2759"/>
<proteinExistence type="predicted"/>
<dbReference type="SUPFAM" id="SSF52058">
    <property type="entry name" value="L domain-like"/>
    <property type="match status" value="1"/>
</dbReference>
<evidence type="ECO:0008006" key="3">
    <source>
        <dbReference type="Google" id="ProtNLM"/>
    </source>
</evidence>
<dbReference type="InterPro" id="IPR001611">
    <property type="entry name" value="Leu-rich_rpt"/>
</dbReference>
<accession>A0A034WUI4</accession>
<dbReference type="EMBL" id="GAKP01001504">
    <property type="protein sequence ID" value="JAC57448.1"/>
    <property type="molecule type" value="Transcribed_RNA"/>
</dbReference>
<dbReference type="Pfam" id="PF13855">
    <property type="entry name" value="LRR_8"/>
    <property type="match status" value="1"/>
</dbReference>
<dbReference type="AlphaFoldDB" id="A0A034WUI4"/>
<evidence type="ECO:0000256" key="1">
    <source>
        <dbReference type="SAM" id="SignalP"/>
    </source>
</evidence>
<protein>
    <recommendedName>
        <fullName evidence="3">Chaoptin</fullName>
    </recommendedName>
</protein>
<reference evidence="2" key="1">
    <citation type="journal article" date="2014" name="BMC Genomics">
        <title>Characterizing the developmental transcriptome of the oriental fruit fly, Bactrocera dorsalis (Diptera: Tephritidae) through comparative genomic analysis with Drosophila melanogaster utilizing modENCODE datasets.</title>
        <authorList>
            <person name="Geib S.M."/>
            <person name="Calla B."/>
            <person name="Hall B."/>
            <person name="Hou S."/>
            <person name="Manoukis N.C."/>
        </authorList>
    </citation>
    <scope>NUCLEOTIDE SEQUENCE</scope>
    <source>
        <strain evidence="2">Punador</strain>
    </source>
</reference>
<evidence type="ECO:0000313" key="2">
    <source>
        <dbReference type="EMBL" id="JAC57448.1"/>
    </source>
</evidence>
<dbReference type="InterPro" id="IPR032675">
    <property type="entry name" value="LRR_dom_sf"/>
</dbReference>
<organism evidence="2">
    <name type="scientific">Bactrocera dorsalis</name>
    <name type="common">Oriental fruit fly</name>
    <name type="synonym">Dacus dorsalis</name>
    <dbReference type="NCBI Taxonomy" id="27457"/>
    <lineage>
        <taxon>Eukaryota</taxon>
        <taxon>Metazoa</taxon>
        <taxon>Ecdysozoa</taxon>
        <taxon>Arthropoda</taxon>
        <taxon>Hexapoda</taxon>
        <taxon>Insecta</taxon>
        <taxon>Pterygota</taxon>
        <taxon>Neoptera</taxon>
        <taxon>Endopterygota</taxon>
        <taxon>Diptera</taxon>
        <taxon>Brachycera</taxon>
        <taxon>Muscomorpha</taxon>
        <taxon>Tephritoidea</taxon>
        <taxon>Tephritidae</taxon>
        <taxon>Bactrocera</taxon>
        <taxon>Bactrocera</taxon>
    </lineage>
</organism>
<name>A0A034WUI4_BACDO</name>
<keyword evidence="1" id="KW-0732">Signal</keyword>
<feature type="signal peptide" evidence="1">
    <location>
        <begin position="1"/>
        <end position="25"/>
    </location>
</feature>
<sequence length="171" mass="19307">MNHRELAFVLILFITFGQRLQLSAAQKCKPLSGSNNFGIYRCQGVQTLSEIEQELMPTWRGIVVSNRKEDYLDFTPQSGEQQTETKWAQITDLDLSQAGALNLEDGSFSSFTALERLNLTNAQLDGLKTRYFPVASKLELLDVSGNDLQSLRAVNFQHLTQLRVANFHIII</sequence>